<reference evidence="1 2" key="1">
    <citation type="submission" date="2020-07" db="EMBL/GenBank/DDBJ databases">
        <authorList>
            <person name="Nako S."/>
            <person name="Toma J."/>
            <person name="Patel S."/>
            <person name="Evtimov V.S."/>
            <person name="Gupta M."/>
            <person name="Mulukutla S."/>
            <person name="Chin A."/>
            <person name="Ariel J.D."/>
            <person name="Lizotte J.G."/>
            <person name="Godshall S.L."/>
            <person name="Heck A.E."/>
            <person name="Lamb G.M."/>
            <person name="Ponna A.K."/>
            <person name="DiCamillo L.T."/>
            <person name="Hornbaker A.C."/>
            <person name="Suh J.C."/>
            <person name="Rajasekaran J.V."/>
            <person name="Kim M.H."/>
            <person name="Dabre S."/>
            <person name="Wang C."/>
            <person name="Orlik V.A."/>
            <person name="Nguyen E.T."/>
            <person name="Khakhina S."/>
            <person name="Gurney S.M.R."/>
            <person name="Garlena R.A."/>
            <person name="Russell D.A."/>
            <person name="Pope W.H."/>
            <person name="Jacobs-Sera D."/>
            <person name="Hatfull G.F."/>
        </authorList>
    </citation>
    <scope>NUCLEOTIDE SEQUENCE [LARGE SCALE GENOMIC DNA]</scope>
</reference>
<organism evidence="1 2">
    <name type="scientific">Arthrobacter phage King2</name>
    <dbReference type="NCBI Taxonomy" id="2762386"/>
    <lineage>
        <taxon>Viruses</taxon>
        <taxon>Duplodnaviria</taxon>
        <taxon>Heunggongvirae</taxon>
        <taxon>Uroviricota</taxon>
        <taxon>Caudoviricetes</taxon>
        <taxon>Berryhillviridae</taxon>
        <taxon>Jawnskivirus</taxon>
        <taxon>Jawnskivirus king2</taxon>
    </lineage>
</organism>
<sequence length="83" mass="8892">MRYFGTCINGHALTGVYADTYAERSNPKRRIIDCACGSRGYVKVLDVVINETKCGARCTNATSSKCHCECGGVGHGGERIAFA</sequence>
<gene>
    <name evidence="1" type="primary">71</name>
    <name evidence="1" type="ORF">SEA_KING2_71</name>
</gene>
<keyword evidence="2" id="KW-1185">Reference proteome</keyword>
<dbReference type="EMBL" id="MT776811">
    <property type="protein sequence ID" value="QNJ59641.1"/>
    <property type="molecule type" value="Genomic_DNA"/>
</dbReference>
<name>A0A7G8LQW9_9CAUD</name>
<protein>
    <submittedName>
        <fullName evidence="1">Uncharacterized protein</fullName>
    </submittedName>
</protein>
<dbReference type="Proteomes" id="UP000515824">
    <property type="component" value="Segment"/>
</dbReference>
<accession>A0A7G8LQW9</accession>
<proteinExistence type="predicted"/>
<evidence type="ECO:0000313" key="2">
    <source>
        <dbReference type="Proteomes" id="UP000515824"/>
    </source>
</evidence>
<evidence type="ECO:0000313" key="1">
    <source>
        <dbReference type="EMBL" id="QNJ59641.1"/>
    </source>
</evidence>